<proteinExistence type="predicted"/>
<keyword evidence="1" id="KW-0677">Repeat</keyword>
<dbReference type="InterPro" id="IPR050145">
    <property type="entry name" value="Centrin_CML-like"/>
</dbReference>
<dbReference type="EMBL" id="CAXAMM010012224">
    <property type="protein sequence ID" value="CAK9028304.1"/>
    <property type="molecule type" value="Genomic_DNA"/>
</dbReference>
<dbReference type="Pfam" id="PF13499">
    <property type="entry name" value="EF-hand_7"/>
    <property type="match status" value="1"/>
</dbReference>
<dbReference type="InterPro" id="IPR018247">
    <property type="entry name" value="EF_Hand_1_Ca_BS"/>
</dbReference>
<feature type="domain" description="EF-hand" evidence="3">
    <location>
        <begin position="42"/>
        <end position="76"/>
    </location>
</feature>
<feature type="domain" description="EF-hand" evidence="3">
    <location>
        <begin position="114"/>
        <end position="149"/>
    </location>
</feature>
<evidence type="ECO:0000259" key="3">
    <source>
        <dbReference type="PROSITE" id="PS50222"/>
    </source>
</evidence>
<sequence>MLVYRVWKRSCFMNLSGFGRVQHGAMALDWRKKSGLSRLEREREREIKSAFDALNVEGTGIGYHELKAAMRALMLPVKKADVLEALRACGHSPQDVLDFKEFAKIIRNKFAEQDPLAAMLTTFRLFDTSGAGRLSLRDVRRAVKETNLPIAENELERMISFFDQNGSGTVGEAEFVQVMVATDLL</sequence>
<dbReference type="InterPro" id="IPR011992">
    <property type="entry name" value="EF-hand-dom_pair"/>
</dbReference>
<dbReference type="PANTHER" id="PTHR23050">
    <property type="entry name" value="CALCIUM BINDING PROTEIN"/>
    <property type="match status" value="1"/>
</dbReference>
<reference evidence="4 5" key="1">
    <citation type="submission" date="2024-02" db="EMBL/GenBank/DDBJ databases">
        <authorList>
            <person name="Chen Y."/>
            <person name="Shah S."/>
            <person name="Dougan E. K."/>
            <person name="Thang M."/>
            <person name="Chan C."/>
        </authorList>
    </citation>
    <scope>NUCLEOTIDE SEQUENCE [LARGE SCALE GENOMIC DNA]</scope>
</reference>
<accession>A0ABP0KN69</accession>
<feature type="domain" description="EF-hand" evidence="3">
    <location>
        <begin position="150"/>
        <end position="185"/>
    </location>
</feature>
<protein>
    <submittedName>
        <fullName evidence="4">Centrin-3</fullName>
    </submittedName>
</protein>
<evidence type="ECO:0000313" key="4">
    <source>
        <dbReference type="EMBL" id="CAK9028304.1"/>
    </source>
</evidence>
<dbReference type="SUPFAM" id="SSF47473">
    <property type="entry name" value="EF-hand"/>
    <property type="match status" value="1"/>
</dbReference>
<keyword evidence="5" id="KW-1185">Reference proteome</keyword>
<organism evidence="4 5">
    <name type="scientific">Durusdinium trenchii</name>
    <dbReference type="NCBI Taxonomy" id="1381693"/>
    <lineage>
        <taxon>Eukaryota</taxon>
        <taxon>Sar</taxon>
        <taxon>Alveolata</taxon>
        <taxon>Dinophyceae</taxon>
        <taxon>Suessiales</taxon>
        <taxon>Symbiodiniaceae</taxon>
        <taxon>Durusdinium</taxon>
    </lineage>
</organism>
<evidence type="ECO:0000256" key="1">
    <source>
        <dbReference type="ARBA" id="ARBA00022737"/>
    </source>
</evidence>
<evidence type="ECO:0000256" key="2">
    <source>
        <dbReference type="ARBA" id="ARBA00022837"/>
    </source>
</evidence>
<keyword evidence="2" id="KW-0106">Calcium</keyword>
<gene>
    <name evidence="4" type="ORF">SCF082_LOCUS18301</name>
</gene>
<dbReference type="PROSITE" id="PS50222">
    <property type="entry name" value="EF_HAND_2"/>
    <property type="match status" value="3"/>
</dbReference>
<comment type="caution">
    <text evidence="4">The sequence shown here is derived from an EMBL/GenBank/DDBJ whole genome shotgun (WGS) entry which is preliminary data.</text>
</comment>
<dbReference type="CDD" id="cd00051">
    <property type="entry name" value="EFh"/>
    <property type="match status" value="1"/>
</dbReference>
<dbReference type="Gene3D" id="1.10.238.10">
    <property type="entry name" value="EF-hand"/>
    <property type="match status" value="2"/>
</dbReference>
<dbReference type="PROSITE" id="PS00018">
    <property type="entry name" value="EF_HAND_1"/>
    <property type="match status" value="1"/>
</dbReference>
<name>A0ABP0KN69_9DINO</name>
<dbReference type="Proteomes" id="UP001642464">
    <property type="component" value="Unassembled WGS sequence"/>
</dbReference>
<dbReference type="InterPro" id="IPR002048">
    <property type="entry name" value="EF_hand_dom"/>
</dbReference>
<evidence type="ECO:0000313" key="5">
    <source>
        <dbReference type="Proteomes" id="UP001642464"/>
    </source>
</evidence>
<dbReference type="SMART" id="SM00054">
    <property type="entry name" value="EFh"/>
    <property type="match status" value="3"/>
</dbReference>